<feature type="region of interest" description="Disordered" evidence="3">
    <location>
        <begin position="368"/>
        <end position="419"/>
    </location>
</feature>
<keyword evidence="1" id="KW-0479">Metal-binding</keyword>
<keyword evidence="1" id="KW-0862">Zinc</keyword>
<keyword evidence="1" id="KW-0863">Zinc-finger</keyword>
<feature type="compositionally biased region" description="Basic and acidic residues" evidence="3">
    <location>
        <begin position="872"/>
        <end position="884"/>
    </location>
</feature>
<feature type="coiled-coil region" evidence="2">
    <location>
        <begin position="696"/>
        <end position="723"/>
    </location>
</feature>
<name>A0A9P7QNZ9_9HYPO</name>
<protein>
    <recommendedName>
        <fullName evidence="4">C3H1-type domain-containing protein</fullName>
    </recommendedName>
</protein>
<feature type="region of interest" description="Disordered" evidence="3">
    <location>
        <begin position="174"/>
        <end position="224"/>
    </location>
</feature>
<evidence type="ECO:0000256" key="1">
    <source>
        <dbReference type="PROSITE-ProRule" id="PRU00723"/>
    </source>
</evidence>
<feature type="compositionally biased region" description="Low complexity" evidence="3">
    <location>
        <begin position="391"/>
        <end position="405"/>
    </location>
</feature>
<dbReference type="AlphaFoldDB" id="A0A9P7QNZ9"/>
<feature type="region of interest" description="Disordered" evidence="3">
    <location>
        <begin position="1"/>
        <end position="21"/>
    </location>
</feature>
<feature type="region of interest" description="Disordered" evidence="3">
    <location>
        <begin position="567"/>
        <end position="599"/>
    </location>
</feature>
<sequence>MNEPGPVYVPHDGYNPHQDFANDAQASQNSAVYQSNGTSGTSFGDQQNVAFSYSRSVIPGLGLGGAISLAQPWTGSNEHATSWQAQSQNLPLLTSTPPVVQTCHASVKIPGLKGRRDDVSEDGEVGEDGEIEEDYEPADVHQRPITVGQMQKHSSTAASLVPDIAYQQLANERDGSYSPHLSPQEFSKHALPGSQNRSHTSTFTTGNQRSPNQLRKDDLCDLQNPNPARKLLKQDQLGHSRLEDARKKAKDAILYLWPLDVRFHHLLAEGIDKALLKSLYQDLGLSADEPSQTQKAVDDTSCVVEAKYSEPTSKKKSEIERSEESISATKDKSEERKDRIARLLAARGSKQSVSTAAVLQPQSPMSFAADHTKKQMQAQKPASAEAEVGMHTQTQTHTQAEAQTQNKADKGAKSSMSHLEKSKLIQQKLAALKRAREIPQSPNATQNESGDLGHNEPSLEASKATNTSGLSESIPGLSLSPTKTSSESSEAAGEPRPAHNAAVPQRANHPTAFDQNLKSRPFLIDISDEEEDEGEEMEIDSSAHPQTTQSILATTTRHDALLSDSLPVSESAMSRGAQSPTSVPMLSRSASGNNGGDLESMNKMIEEMKRKIAEAEARKKAKTSRQGSPALSQRHDSFLEDNWDTTPRQRSGEPRHGDLSAGSTPSPTQSRRSRSRVASERLPLLEARRRGRLEKLRDLQAQVARIEMELENDKLEQEQLVEDMMESDSEKDEALQSAIEEALTAKAVQTPPIFEEMDVTEDSLPESTNTQHKEQQAALIGLEQNAELSGQLSAGCVPVFNDTATVENSKINSDVAEANLGEMAATSPSENAITASHGSTSSKMDTSQIDDAPPIAQVDDEDVVMEDIAHSADEDAEKDTRDACEPPDVTQPSLAAGNEPALLARPSSPVKDNKGPPAVEQATPAASSPTATSSPLAASVPNTLVHSVDDEAPSSSSRRTSFLPYETPLQYFHAYRFHPSFTQSVAGGLRSLTYSNKIDVKKELCPDELASQSCPRGSDCDYQHFESIRAPVPQLKVGADSLHWTDDQILLQLGAAEPYEGQQREKYISGLKQLLTDYRNQNIRDFQIISQGVLDYRARFLGDKTKILPLGHITL</sequence>
<gene>
    <name evidence="5" type="ORF">E4U09_004933</name>
</gene>
<feature type="compositionally biased region" description="Low complexity" evidence="3">
    <location>
        <begin position="477"/>
        <end position="490"/>
    </location>
</feature>
<evidence type="ECO:0000259" key="4">
    <source>
        <dbReference type="PROSITE" id="PS50103"/>
    </source>
</evidence>
<reference evidence="5 6" key="1">
    <citation type="journal article" date="2020" name="bioRxiv">
        <title>Whole genome comparisons of ergot fungi reveals the divergence and evolution of species within the genus Claviceps are the result of varying mechanisms driving genome evolution and host range expansion.</title>
        <authorList>
            <person name="Wyka S.A."/>
            <person name="Mondo S.J."/>
            <person name="Liu M."/>
            <person name="Dettman J."/>
            <person name="Nalam V."/>
            <person name="Broders K.D."/>
        </authorList>
    </citation>
    <scope>NUCLEOTIDE SEQUENCE [LARGE SCALE GENOMIC DNA]</scope>
    <source>
        <strain evidence="5 6">Clav52</strain>
    </source>
</reference>
<feature type="region of interest" description="Disordered" evidence="3">
    <location>
        <begin position="614"/>
        <end position="683"/>
    </location>
</feature>
<evidence type="ECO:0000313" key="5">
    <source>
        <dbReference type="EMBL" id="KAG6301632.1"/>
    </source>
</evidence>
<keyword evidence="6" id="KW-1185">Reference proteome</keyword>
<dbReference type="PROSITE" id="PS50103">
    <property type="entry name" value="ZF_C3H1"/>
    <property type="match status" value="1"/>
</dbReference>
<evidence type="ECO:0000256" key="3">
    <source>
        <dbReference type="SAM" id="MobiDB-lite"/>
    </source>
</evidence>
<feature type="compositionally biased region" description="Basic and acidic residues" evidence="3">
    <location>
        <begin position="312"/>
        <end position="336"/>
    </location>
</feature>
<proteinExistence type="predicted"/>
<feature type="compositionally biased region" description="Polar residues" evidence="3">
    <location>
        <begin position="440"/>
        <end position="449"/>
    </location>
</feature>
<feature type="region of interest" description="Disordered" evidence="3">
    <location>
        <begin position="309"/>
        <end position="336"/>
    </location>
</feature>
<accession>A0A9P7QNZ9</accession>
<feature type="compositionally biased region" description="Basic and acidic residues" evidence="3">
    <location>
        <begin position="407"/>
        <end position="419"/>
    </location>
</feature>
<keyword evidence="2" id="KW-0175">Coiled coil</keyword>
<evidence type="ECO:0000313" key="6">
    <source>
        <dbReference type="Proteomes" id="UP000707071"/>
    </source>
</evidence>
<feature type="region of interest" description="Disordered" evidence="3">
    <location>
        <begin position="872"/>
        <end position="937"/>
    </location>
</feature>
<feature type="domain" description="C3H1-type" evidence="4">
    <location>
        <begin position="999"/>
        <end position="1027"/>
    </location>
</feature>
<organism evidence="5 6">
    <name type="scientific">Claviceps aff. purpurea</name>
    <dbReference type="NCBI Taxonomy" id="1967640"/>
    <lineage>
        <taxon>Eukaryota</taxon>
        <taxon>Fungi</taxon>
        <taxon>Dikarya</taxon>
        <taxon>Ascomycota</taxon>
        <taxon>Pezizomycotina</taxon>
        <taxon>Sordariomycetes</taxon>
        <taxon>Hypocreomycetidae</taxon>
        <taxon>Hypocreales</taxon>
        <taxon>Clavicipitaceae</taxon>
        <taxon>Claviceps</taxon>
    </lineage>
</organism>
<dbReference type="EMBL" id="SRRH01000040">
    <property type="protein sequence ID" value="KAG6301632.1"/>
    <property type="molecule type" value="Genomic_DNA"/>
</dbReference>
<dbReference type="GO" id="GO:0008270">
    <property type="term" value="F:zinc ion binding"/>
    <property type="evidence" value="ECO:0007669"/>
    <property type="project" value="UniProtKB-KW"/>
</dbReference>
<feature type="region of interest" description="Disordered" evidence="3">
    <location>
        <begin position="113"/>
        <end position="136"/>
    </location>
</feature>
<feature type="compositionally biased region" description="Acidic residues" evidence="3">
    <location>
        <begin position="529"/>
        <end position="539"/>
    </location>
</feature>
<evidence type="ECO:0000256" key="2">
    <source>
        <dbReference type="SAM" id="Coils"/>
    </source>
</evidence>
<feature type="compositionally biased region" description="Polar residues" evidence="3">
    <location>
        <begin position="826"/>
        <end position="849"/>
    </location>
</feature>
<feature type="compositionally biased region" description="Polar residues" evidence="3">
    <location>
        <begin position="193"/>
        <end position="213"/>
    </location>
</feature>
<dbReference type="InterPro" id="IPR000571">
    <property type="entry name" value="Znf_CCCH"/>
</dbReference>
<feature type="compositionally biased region" description="Low complexity" evidence="3">
    <location>
        <begin position="922"/>
        <end position="937"/>
    </location>
</feature>
<comment type="caution">
    <text evidence="5">The sequence shown here is derived from an EMBL/GenBank/DDBJ whole genome shotgun (WGS) entry which is preliminary data.</text>
</comment>
<dbReference type="Proteomes" id="UP000707071">
    <property type="component" value="Unassembled WGS sequence"/>
</dbReference>
<feature type="region of interest" description="Disordered" evidence="3">
    <location>
        <begin position="529"/>
        <end position="548"/>
    </location>
</feature>
<feature type="region of interest" description="Disordered" evidence="3">
    <location>
        <begin position="436"/>
        <end position="521"/>
    </location>
</feature>
<feature type="zinc finger region" description="C3H1-type" evidence="1">
    <location>
        <begin position="999"/>
        <end position="1027"/>
    </location>
</feature>
<feature type="compositionally biased region" description="Polar residues" evidence="3">
    <location>
        <begin position="567"/>
        <end position="592"/>
    </location>
</feature>
<feature type="compositionally biased region" description="Acidic residues" evidence="3">
    <location>
        <begin position="119"/>
        <end position="136"/>
    </location>
</feature>
<feature type="region of interest" description="Disordered" evidence="3">
    <location>
        <begin position="824"/>
        <end position="860"/>
    </location>
</feature>